<dbReference type="SUPFAM" id="SSF51069">
    <property type="entry name" value="Carbonic anhydrase"/>
    <property type="match status" value="1"/>
</dbReference>
<dbReference type="EMBL" id="RRYP01013941">
    <property type="protein sequence ID" value="TNV76240.1"/>
    <property type="molecule type" value="Genomic_DNA"/>
</dbReference>
<dbReference type="PANTHER" id="PTHR18952:SF208">
    <property type="entry name" value="CARBONIC ANHYDRASE XA-RELATED"/>
    <property type="match status" value="1"/>
</dbReference>
<evidence type="ECO:0000313" key="5">
    <source>
        <dbReference type="Proteomes" id="UP000785679"/>
    </source>
</evidence>
<dbReference type="PANTHER" id="PTHR18952">
    <property type="entry name" value="CARBONIC ANHYDRASE"/>
    <property type="match status" value="1"/>
</dbReference>
<reference evidence="4" key="1">
    <citation type="submission" date="2019-06" db="EMBL/GenBank/DDBJ databases">
        <authorList>
            <person name="Zheng W."/>
        </authorList>
    </citation>
    <scope>NUCLEOTIDE SEQUENCE</scope>
    <source>
        <strain evidence="4">QDHG01</strain>
    </source>
</reference>
<proteinExistence type="predicted"/>
<keyword evidence="1" id="KW-0472">Membrane</keyword>
<protein>
    <recommendedName>
        <fullName evidence="3">Alpha-carbonic anhydrase domain-containing protein</fullName>
    </recommendedName>
</protein>
<dbReference type="OrthoDB" id="5986706at2759"/>
<feature type="signal peptide" evidence="2">
    <location>
        <begin position="1"/>
        <end position="16"/>
    </location>
</feature>
<organism evidence="4 5">
    <name type="scientific">Halteria grandinella</name>
    <dbReference type="NCBI Taxonomy" id="5974"/>
    <lineage>
        <taxon>Eukaryota</taxon>
        <taxon>Sar</taxon>
        <taxon>Alveolata</taxon>
        <taxon>Ciliophora</taxon>
        <taxon>Intramacronucleata</taxon>
        <taxon>Spirotrichea</taxon>
        <taxon>Stichotrichia</taxon>
        <taxon>Sporadotrichida</taxon>
        <taxon>Halteriidae</taxon>
        <taxon>Halteria</taxon>
    </lineage>
</organism>
<accession>A0A8J8NLD4</accession>
<sequence length="288" mass="32569">MKKYLLFASLISTALSVDYSQNGKNWNDTLCASGSSQSPVNIDSSAATPNDFIKFSFSFMSIENATLQLSDGNGKLKVDMWPYASANPFVLWNEYGEKYQYYLDSFRWKTPSEHTVNNRQFAAELQIIHKQFQTNRRVVLSILFDEELSLLPSKSSASQKTCFVDSFRFTSFTSRVNDLEIPLREYLAYIPQDFYYYHGSMTEPPCTESVTWIVFKTPQIITTAQVGQLRALVNLTNGNNRAVQARDSKNFVVYTANSHSPQATFQKAVISLMVSASTLLIFVIASFA</sequence>
<gene>
    <name evidence="4" type="ORF">FGO68_gene15681</name>
</gene>
<dbReference type="InterPro" id="IPR036398">
    <property type="entry name" value="CA_dom_sf"/>
</dbReference>
<dbReference type="GO" id="GO:0008270">
    <property type="term" value="F:zinc ion binding"/>
    <property type="evidence" value="ECO:0007669"/>
    <property type="project" value="InterPro"/>
</dbReference>
<evidence type="ECO:0000313" key="4">
    <source>
        <dbReference type="EMBL" id="TNV76240.1"/>
    </source>
</evidence>
<keyword evidence="1" id="KW-0812">Transmembrane</keyword>
<keyword evidence="5" id="KW-1185">Reference proteome</keyword>
<evidence type="ECO:0000256" key="2">
    <source>
        <dbReference type="SAM" id="SignalP"/>
    </source>
</evidence>
<dbReference type="InterPro" id="IPR023561">
    <property type="entry name" value="Carbonic_anhydrase_a-class"/>
</dbReference>
<evidence type="ECO:0000259" key="3">
    <source>
        <dbReference type="PROSITE" id="PS51144"/>
    </source>
</evidence>
<evidence type="ECO:0000256" key="1">
    <source>
        <dbReference type="SAM" id="Phobius"/>
    </source>
</evidence>
<dbReference type="InterPro" id="IPR041891">
    <property type="entry name" value="Alpha_CA_prokaryot-like"/>
</dbReference>
<feature type="transmembrane region" description="Helical" evidence="1">
    <location>
        <begin position="268"/>
        <end position="287"/>
    </location>
</feature>
<dbReference type="GO" id="GO:0006730">
    <property type="term" value="P:one-carbon metabolic process"/>
    <property type="evidence" value="ECO:0007669"/>
    <property type="project" value="TreeGrafter"/>
</dbReference>
<comment type="caution">
    <text evidence="4">The sequence shown here is derived from an EMBL/GenBank/DDBJ whole genome shotgun (WGS) entry which is preliminary data.</text>
</comment>
<dbReference type="InterPro" id="IPR001148">
    <property type="entry name" value="CA_dom"/>
</dbReference>
<keyword evidence="1" id="KW-1133">Transmembrane helix</keyword>
<dbReference type="PROSITE" id="PS51144">
    <property type="entry name" value="ALPHA_CA_2"/>
    <property type="match status" value="1"/>
</dbReference>
<dbReference type="SMART" id="SM01057">
    <property type="entry name" value="Carb_anhydrase"/>
    <property type="match status" value="1"/>
</dbReference>
<dbReference type="Gene3D" id="3.10.200.10">
    <property type="entry name" value="Alpha carbonic anhydrase"/>
    <property type="match status" value="1"/>
</dbReference>
<feature type="chain" id="PRO_5035326828" description="Alpha-carbonic anhydrase domain-containing protein" evidence="2">
    <location>
        <begin position="17"/>
        <end position="288"/>
    </location>
</feature>
<dbReference type="Pfam" id="PF00194">
    <property type="entry name" value="Carb_anhydrase"/>
    <property type="match status" value="1"/>
</dbReference>
<dbReference type="CDD" id="cd03124">
    <property type="entry name" value="alpha_CA_prokaryotic_like"/>
    <property type="match status" value="1"/>
</dbReference>
<name>A0A8J8NLD4_HALGN</name>
<dbReference type="Proteomes" id="UP000785679">
    <property type="component" value="Unassembled WGS sequence"/>
</dbReference>
<feature type="domain" description="Alpha-carbonic anhydrase" evidence="3">
    <location>
        <begin position="15"/>
        <end position="255"/>
    </location>
</feature>
<dbReference type="GO" id="GO:0004089">
    <property type="term" value="F:carbonate dehydratase activity"/>
    <property type="evidence" value="ECO:0007669"/>
    <property type="project" value="InterPro"/>
</dbReference>
<dbReference type="AlphaFoldDB" id="A0A8J8NLD4"/>
<keyword evidence="2" id="KW-0732">Signal</keyword>